<dbReference type="InterPro" id="IPR030960">
    <property type="entry name" value="DHQS/DOIS_N"/>
</dbReference>
<keyword evidence="14 17" id="KW-0057">Aromatic amino acid biosynthesis</keyword>
<evidence type="ECO:0000256" key="15">
    <source>
        <dbReference type="ARBA" id="ARBA00023239"/>
    </source>
</evidence>
<evidence type="ECO:0000256" key="14">
    <source>
        <dbReference type="ARBA" id="ARBA00023141"/>
    </source>
</evidence>
<dbReference type="EMBL" id="BAAAHE010000026">
    <property type="protein sequence ID" value="GAA0625904.1"/>
    <property type="molecule type" value="Genomic_DNA"/>
</dbReference>
<accession>A0ABN1H1B1</accession>
<comment type="cofactor">
    <cofactor evidence="2 17">
        <name>NAD(+)</name>
        <dbReference type="ChEBI" id="CHEBI:57540"/>
    </cofactor>
</comment>
<evidence type="ECO:0000256" key="3">
    <source>
        <dbReference type="ARBA" id="ARBA00004496"/>
    </source>
</evidence>
<comment type="catalytic activity">
    <reaction evidence="1 17">
        <text>7-phospho-2-dehydro-3-deoxy-D-arabino-heptonate = 3-dehydroquinate + phosphate</text>
        <dbReference type="Rhea" id="RHEA:21968"/>
        <dbReference type="ChEBI" id="CHEBI:32364"/>
        <dbReference type="ChEBI" id="CHEBI:43474"/>
        <dbReference type="ChEBI" id="CHEBI:58394"/>
        <dbReference type="EC" id="4.2.3.4"/>
    </reaction>
</comment>
<comment type="cofactor">
    <cofactor evidence="17">
        <name>Co(2+)</name>
        <dbReference type="ChEBI" id="CHEBI:48828"/>
    </cofactor>
    <cofactor evidence="17">
        <name>Zn(2+)</name>
        <dbReference type="ChEBI" id="CHEBI:29105"/>
    </cofactor>
    <text evidence="17">Binds 1 divalent metal cation per subunit. Can use either Co(2+) or Zn(2+).</text>
</comment>
<feature type="binding site" evidence="17">
    <location>
        <begin position="76"/>
        <end position="81"/>
    </location>
    <ligand>
        <name>NAD(+)</name>
        <dbReference type="ChEBI" id="CHEBI:57540"/>
    </ligand>
</feature>
<dbReference type="PANTHER" id="PTHR43622:SF7">
    <property type="entry name" value="3-DEHYDROQUINATE SYNTHASE, CHLOROPLASTIC"/>
    <property type="match status" value="1"/>
</dbReference>
<evidence type="ECO:0000256" key="11">
    <source>
        <dbReference type="ARBA" id="ARBA00022741"/>
    </source>
</evidence>
<evidence type="ECO:0000313" key="21">
    <source>
        <dbReference type="Proteomes" id="UP001500957"/>
    </source>
</evidence>
<comment type="pathway">
    <text evidence="4 17">Metabolic intermediate biosynthesis; chorismate biosynthesis; chorismate from D-erythrose 4-phosphate and phosphoenolpyruvate: step 2/7.</text>
</comment>
<keyword evidence="15 17" id="KW-0456">Lyase</keyword>
<dbReference type="InterPro" id="IPR050071">
    <property type="entry name" value="Dehydroquinate_synthase"/>
</dbReference>
<comment type="caution">
    <text evidence="20">The sequence shown here is derived from an EMBL/GenBank/DDBJ whole genome shotgun (WGS) entry which is preliminary data.</text>
</comment>
<reference evidence="20 21" key="1">
    <citation type="journal article" date="2019" name="Int. J. Syst. Evol. Microbiol.">
        <title>The Global Catalogue of Microorganisms (GCM) 10K type strain sequencing project: providing services to taxonomists for standard genome sequencing and annotation.</title>
        <authorList>
            <consortium name="The Broad Institute Genomics Platform"/>
            <consortium name="The Broad Institute Genome Sequencing Center for Infectious Disease"/>
            <person name="Wu L."/>
            <person name="Ma J."/>
        </authorList>
    </citation>
    <scope>NUCLEOTIDE SEQUENCE [LARGE SCALE GENOMIC DNA]</scope>
    <source>
        <strain evidence="20 21">JCM 10671</strain>
    </source>
</reference>
<evidence type="ECO:0000256" key="8">
    <source>
        <dbReference type="ARBA" id="ARBA00022490"/>
    </source>
</evidence>
<comment type="similarity">
    <text evidence="5 17">Belongs to the sugar phosphate cyclases superfamily. Dehydroquinate synthase family.</text>
</comment>
<evidence type="ECO:0000256" key="13">
    <source>
        <dbReference type="ARBA" id="ARBA00023027"/>
    </source>
</evidence>
<dbReference type="Pfam" id="PF01761">
    <property type="entry name" value="DHQ_synthase"/>
    <property type="match status" value="1"/>
</dbReference>
<keyword evidence="9 17" id="KW-0028">Amino-acid biosynthesis</keyword>
<keyword evidence="11 17" id="KW-0547">Nucleotide-binding</keyword>
<evidence type="ECO:0000256" key="4">
    <source>
        <dbReference type="ARBA" id="ARBA00004661"/>
    </source>
</evidence>
<keyword evidence="21" id="KW-1185">Reference proteome</keyword>
<dbReference type="InterPro" id="IPR016037">
    <property type="entry name" value="DHQ_synth_AroB"/>
</dbReference>
<evidence type="ECO:0000256" key="10">
    <source>
        <dbReference type="ARBA" id="ARBA00022723"/>
    </source>
</evidence>
<feature type="binding site" evidence="17">
    <location>
        <position position="273"/>
    </location>
    <ligand>
        <name>Zn(2+)</name>
        <dbReference type="ChEBI" id="CHEBI:29105"/>
    </ligand>
</feature>
<feature type="binding site" evidence="17">
    <location>
        <position position="147"/>
    </location>
    <ligand>
        <name>NAD(+)</name>
        <dbReference type="ChEBI" id="CHEBI:57540"/>
    </ligand>
</feature>
<keyword evidence="13 17" id="KW-0520">NAD</keyword>
<dbReference type="InterPro" id="IPR030963">
    <property type="entry name" value="DHQ_synth_fam"/>
</dbReference>
<feature type="binding site" evidence="17">
    <location>
        <begin position="134"/>
        <end position="135"/>
    </location>
    <ligand>
        <name>NAD(+)</name>
        <dbReference type="ChEBI" id="CHEBI:57540"/>
    </ligand>
</feature>
<evidence type="ECO:0000259" key="18">
    <source>
        <dbReference type="Pfam" id="PF01761"/>
    </source>
</evidence>
<dbReference type="SUPFAM" id="SSF56796">
    <property type="entry name" value="Dehydroquinate synthase-like"/>
    <property type="match status" value="1"/>
</dbReference>
<feature type="binding site" evidence="17">
    <location>
        <position position="189"/>
    </location>
    <ligand>
        <name>Zn(2+)</name>
        <dbReference type="ChEBI" id="CHEBI:29105"/>
    </ligand>
</feature>
<dbReference type="Gene3D" id="3.40.50.1970">
    <property type="match status" value="1"/>
</dbReference>
<evidence type="ECO:0000256" key="6">
    <source>
        <dbReference type="ARBA" id="ARBA00013031"/>
    </source>
</evidence>
<feature type="binding site" evidence="17">
    <location>
        <position position="156"/>
    </location>
    <ligand>
        <name>NAD(+)</name>
        <dbReference type="ChEBI" id="CHEBI:57540"/>
    </ligand>
</feature>
<dbReference type="NCBIfam" id="TIGR01357">
    <property type="entry name" value="aroB"/>
    <property type="match status" value="1"/>
</dbReference>
<evidence type="ECO:0000256" key="2">
    <source>
        <dbReference type="ARBA" id="ARBA00001911"/>
    </source>
</evidence>
<dbReference type="RefSeq" id="WP_344606435.1">
    <property type="nucleotide sequence ID" value="NZ_BAAAHE010000026.1"/>
</dbReference>
<evidence type="ECO:0000256" key="12">
    <source>
        <dbReference type="ARBA" id="ARBA00022833"/>
    </source>
</evidence>
<evidence type="ECO:0000256" key="17">
    <source>
        <dbReference type="HAMAP-Rule" id="MF_00110"/>
    </source>
</evidence>
<evidence type="ECO:0000256" key="7">
    <source>
        <dbReference type="ARBA" id="ARBA00017684"/>
    </source>
</evidence>
<dbReference type="Gene3D" id="1.20.1090.10">
    <property type="entry name" value="Dehydroquinate synthase-like - alpha domain"/>
    <property type="match status" value="1"/>
</dbReference>
<evidence type="ECO:0000256" key="1">
    <source>
        <dbReference type="ARBA" id="ARBA00001393"/>
    </source>
</evidence>
<keyword evidence="16 17" id="KW-0170">Cobalt</keyword>
<dbReference type="Proteomes" id="UP001500957">
    <property type="component" value="Unassembled WGS sequence"/>
</dbReference>
<dbReference type="InterPro" id="IPR056179">
    <property type="entry name" value="DHQS_C"/>
</dbReference>
<name>A0ABN1H1B1_9ACTN</name>
<feature type="domain" description="3-dehydroquinate synthase N-terminal" evidence="18">
    <location>
        <begin position="72"/>
        <end position="183"/>
    </location>
</feature>
<sequence>MSGGAHAAAARITVGGPAPYDVLVGHAVTRELADLLGPGVAQVGVIASQSLNDFGAGVAEKLTEAGYAVRLMEVPDGEEAKTAGVAAACWEALGEANFTRSDAIVSVGGGATTDLAGFVAATWLRGVKVVHVPTTLLAMVDAAVGGKTGINTAAGKNLVGSFHPPAGVLCGLAALDTLPGPEWISGMAEVVKAGFIADPTILDLVESDPAGAAVASGPHTRELITRAIQVKADVVAVDLKETGAGGSIGREMLNYGHTLGHAIEKVEDYHWRHGEAIAVGMVFVAELAHVQGRISADLVARHRSVFSALGLPTQYRADRWDVLQAAMRVDKKARGDRLRFVVLDDLGVPVIAESPTPEELTEAFRRVSA</sequence>
<gene>
    <name evidence="17 20" type="primary">aroB</name>
    <name evidence="20" type="ORF">GCM10009547_31560</name>
</gene>
<comment type="caution">
    <text evidence="17">Lacks conserved residue(s) required for the propagation of feature annotation.</text>
</comment>
<protein>
    <recommendedName>
        <fullName evidence="7 17">3-dehydroquinate synthase</fullName>
        <shortName evidence="17">DHQS</shortName>
        <ecNumber evidence="6 17">4.2.3.4</ecNumber>
    </recommendedName>
</protein>
<evidence type="ECO:0000313" key="20">
    <source>
        <dbReference type="EMBL" id="GAA0625904.1"/>
    </source>
</evidence>
<evidence type="ECO:0000259" key="19">
    <source>
        <dbReference type="Pfam" id="PF24621"/>
    </source>
</evidence>
<dbReference type="CDD" id="cd08195">
    <property type="entry name" value="DHQS"/>
    <property type="match status" value="1"/>
</dbReference>
<organism evidence="20 21">
    <name type="scientific">Sporichthya brevicatena</name>
    <dbReference type="NCBI Taxonomy" id="171442"/>
    <lineage>
        <taxon>Bacteria</taxon>
        <taxon>Bacillati</taxon>
        <taxon>Actinomycetota</taxon>
        <taxon>Actinomycetes</taxon>
        <taxon>Sporichthyales</taxon>
        <taxon>Sporichthyaceae</taxon>
        <taxon>Sporichthya</taxon>
    </lineage>
</organism>
<feature type="binding site" evidence="17">
    <location>
        <position position="257"/>
    </location>
    <ligand>
        <name>Zn(2+)</name>
        <dbReference type="ChEBI" id="CHEBI:29105"/>
    </ligand>
</feature>
<dbReference type="PANTHER" id="PTHR43622">
    <property type="entry name" value="3-DEHYDROQUINATE SYNTHASE"/>
    <property type="match status" value="1"/>
</dbReference>
<comment type="function">
    <text evidence="17">Catalyzes the conversion of 3-deoxy-D-arabino-heptulosonate 7-phosphate (DAHP) to dehydroquinate (DHQ).</text>
</comment>
<feature type="domain" description="3-dehydroquinate synthase C-terminal" evidence="19">
    <location>
        <begin position="186"/>
        <end position="333"/>
    </location>
</feature>
<dbReference type="HAMAP" id="MF_00110">
    <property type="entry name" value="DHQ_synthase"/>
    <property type="match status" value="1"/>
</dbReference>
<evidence type="ECO:0000256" key="9">
    <source>
        <dbReference type="ARBA" id="ARBA00022605"/>
    </source>
</evidence>
<keyword evidence="12 17" id="KW-0862">Zinc</keyword>
<evidence type="ECO:0000256" key="5">
    <source>
        <dbReference type="ARBA" id="ARBA00005412"/>
    </source>
</evidence>
<dbReference type="EC" id="4.2.3.4" evidence="6 17"/>
<feature type="binding site" evidence="17">
    <location>
        <begin position="110"/>
        <end position="114"/>
    </location>
    <ligand>
        <name>NAD(+)</name>
        <dbReference type="ChEBI" id="CHEBI:57540"/>
    </ligand>
</feature>
<proteinExistence type="inferred from homology"/>
<comment type="subcellular location">
    <subcellularLocation>
        <location evidence="3 17">Cytoplasm</location>
    </subcellularLocation>
</comment>
<evidence type="ECO:0000256" key="16">
    <source>
        <dbReference type="ARBA" id="ARBA00023285"/>
    </source>
</evidence>
<keyword evidence="10 17" id="KW-0479">Metal-binding</keyword>
<keyword evidence="8 17" id="KW-0963">Cytoplasm</keyword>
<dbReference type="PIRSF" id="PIRSF001455">
    <property type="entry name" value="DHQ_synth"/>
    <property type="match status" value="1"/>
</dbReference>
<dbReference type="Pfam" id="PF24621">
    <property type="entry name" value="DHQS_C"/>
    <property type="match status" value="1"/>
</dbReference>